<keyword evidence="4" id="KW-1185">Reference proteome</keyword>
<sequence length="613" mass="68166">MISQTARNTFKRALAWSNVKVIYTRITLTKYTTAYFFLALIYCLALVVLQSVAYADTATARNAVSSVVGCISFDGLVVKTGNQLEWCDGLPNVHGTTCTILQSEGTAALEQVQIEGEKEVEKDHDEEAQPITNELGEVVGVDYKGVVLSIQCARSFHWLKDALRDSVREDITILVFHVWLFALALVTILNESLPHLVSGLAGHAIVTGWSAFRVGDSRKMRDMYYSLILNGTCASSGGAQVDILGTQWWHLRNIHAIPTVALNAASLALVAILSLKLYKVYARQSFQRVGASPQVHSIYKLVLVLSSFLQLAGFFVLASTIMWIEKASNGAISRSAKHLDAYKAVLTVVIVFVIPWVVLGWRSVRREQRRLFWVFFAISLVFLVTSSACFGSDLFRFIFSIWPLFATTTITSYLLIVAINVMGIICRCRFGKGLKEFLQQTETPEGADFAPVYISQFPPPSPDDDEKGTMDFSDNTFRTIDFLLAPPPRSHQDSTPRPAKQQDTWRNYERSIPSYSEKSFYDYNSQHDEVTVAKGDSKTTVRMSVFNDPTRDTVKLSTTPSLAQGDFVLSGVREPSKLSKPKRKESVKKMVIGLPSNPRKGGNPIERSGGGFF</sequence>
<dbReference type="OrthoDB" id="2684482at2759"/>
<keyword evidence="2" id="KW-0472">Membrane</keyword>
<feature type="transmembrane region" description="Helical" evidence="2">
    <location>
        <begin position="401"/>
        <end position="425"/>
    </location>
</feature>
<dbReference type="Proteomes" id="UP001049176">
    <property type="component" value="Chromosome 9"/>
</dbReference>
<dbReference type="InterPro" id="IPR040410">
    <property type="entry name" value="UPF0658_Golgi"/>
</dbReference>
<comment type="caution">
    <text evidence="3">The sequence shown here is derived from an EMBL/GenBank/DDBJ whole genome shotgun (WGS) entry which is preliminary data.</text>
</comment>
<reference evidence="3" key="1">
    <citation type="journal article" date="2021" name="Genome Biol. Evol.">
        <title>The assembled and annotated genome of the fairy-ring fungus Marasmius oreades.</title>
        <authorList>
            <person name="Hiltunen M."/>
            <person name="Ament-Velasquez S.L."/>
            <person name="Johannesson H."/>
        </authorList>
    </citation>
    <scope>NUCLEOTIDE SEQUENCE</scope>
    <source>
        <strain evidence="3">03SP1</strain>
    </source>
</reference>
<feature type="transmembrane region" description="Helical" evidence="2">
    <location>
        <begin position="224"/>
        <end position="244"/>
    </location>
</feature>
<organism evidence="3 4">
    <name type="scientific">Marasmius oreades</name>
    <name type="common">fairy-ring Marasmius</name>
    <dbReference type="NCBI Taxonomy" id="181124"/>
    <lineage>
        <taxon>Eukaryota</taxon>
        <taxon>Fungi</taxon>
        <taxon>Dikarya</taxon>
        <taxon>Basidiomycota</taxon>
        <taxon>Agaricomycotina</taxon>
        <taxon>Agaricomycetes</taxon>
        <taxon>Agaricomycetidae</taxon>
        <taxon>Agaricales</taxon>
        <taxon>Marasmiineae</taxon>
        <taxon>Marasmiaceae</taxon>
        <taxon>Marasmius</taxon>
    </lineage>
</organism>
<evidence type="ECO:0000313" key="3">
    <source>
        <dbReference type="EMBL" id="KAG7087525.1"/>
    </source>
</evidence>
<dbReference type="PANTHER" id="PTHR34391">
    <property type="entry name" value="UPF0658 GOLGI APPARATUS MEMBRANE PROTEIN C1952.10C-RELATED"/>
    <property type="match status" value="1"/>
</dbReference>
<dbReference type="GO" id="GO:0005794">
    <property type="term" value="C:Golgi apparatus"/>
    <property type="evidence" value="ECO:0007669"/>
    <property type="project" value="TreeGrafter"/>
</dbReference>
<keyword evidence="2" id="KW-1133">Transmembrane helix</keyword>
<feature type="transmembrane region" description="Helical" evidence="2">
    <location>
        <begin position="195"/>
        <end position="212"/>
    </location>
</feature>
<name>A0A9P7RPZ9_9AGAR</name>
<feature type="transmembrane region" description="Helical" evidence="2">
    <location>
        <begin position="171"/>
        <end position="189"/>
    </location>
</feature>
<feature type="transmembrane region" description="Helical" evidence="2">
    <location>
        <begin position="298"/>
        <end position="324"/>
    </location>
</feature>
<protein>
    <submittedName>
        <fullName evidence="3">Uncharacterized protein</fullName>
    </submittedName>
</protein>
<evidence type="ECO:0000256" key="1">
    <source>
        <dbReference type="SAM" id="MobiDB-lite"/>
    </source>
</evidence>
<gene>
    <name evidence="3" type="ORF">E1B28_013484</name>
</gene>
<dbReference type="EMBL" id="CM032189">
    <property type="protein sequence ID" value="KAG7087525.1"/>
    <property type="molecule type" value="Genomic_DNA"/>
</dbReference>
<dbReference type="PANTHER" id="PTHR34391:SF2">
    <property type="entry name" value="TRP C-TERMINAL DOMAIN-CONTAINING PROTEIN"/>
    <property type="match status" value="1"/>
</dbReference>
<feature type="transmembrane region" description="Helical" evidence="2">
    <location>
        <begin position="371"/>
        <end position="395"/>
    </location>
</feature>
<dbReference type="GeneID" id="66082559"/>
<evidence type="ECO:0000313" key="4">
    <source>
        <dbReference type="Proteomes" id="UP001049176"/>
    </source>
</evidence>
<feature type="transmembrane region" description="Helical" evidence="2">
    <location>
        <begin position="344"/>
        <end position="364"/>
    </location>
</feature>
<proteinExistence type="predicted"/>
<accession>A0A9P7RPZ9</accession>
<feature type="transmembrane region" description="Helical" evidence="2">
    <location>
        <begin position="34"/>
        <end position="55"/>
    </location>
</feature>
<feature type="region of interest" description="Disordered" evidence="1">
    <location>
        <begin position="485"/>
        <end position="507"/>
    </location>
</feature>
<dbReference type="KEGG" id="more:E1B28_013484"/>
<keyword evidence="2" id="KW-0812">Transmembrane</keyword>
<dbReference type="AlphaFoldDB" id="A0A9P7RPZ9"/>
<feature type="transmembrane region" description="Helical" evidence="2">
    <location>
        <begin position="256"/>
        <end position="278"/>
    </location>
</feature>
<dbReference type="RefSeq" id="XP_043003996.1">
    <property type="nucleotide sequence ID" value="XM_043158643.1"/>
</dbReference>
<feature type="region of interest" description="Disordered" evidence="1">
    <location>
        <begin position="593"/>
        <end position="613"/>
    </location>
</feature>
<evidence type="ECO:0000256" key="2">
    <source>
        <dbReference type="SAM" id="Phobius"/>
    </source>
</evidence>